<keyword evidence="1" id="KW-1133">Transmembrane helix</keyword>
<comment type="caution">
    <text evidence="3">The sequence shown here is derived from an EMBL/GenBank/DDBJ whole genome shotgun (WGS) entry which is preliminary data.</text>
</comment>
<evidence type="ECO:0000256" key="1">
    <source>
        <dbReference type="SAM" id="Phobius"/>
    </source>
</evidence>
<evidence type="ECO:0000313" key="4">
    <source>
        <dbReference type="Proteomes" id="UP000094472"/>
    </source>
</evidence>
<evidence type="ECO:0000313" key="3">
    <source>
        <dbReference type="EMBL" id="ODS01655.1"/>
    </source>
</evidence>
<dbReference type="Pfam" id="PF05425">
    <property type="entry name" value="CopD"/>
    <property type="match status" value="1"/>
</dbReference>
<dbReference type="EMBL" id="LPWF01000004">
    <property type="protein sequence ID" value="ODS01655.1"/>
    <property type="molecule type" value="Genomic_DNA"/>
</dbReference>
<dbReference type="RefSeq" id="WP_069440528.1">
    <property type="nucleotide sequence ID" value="NZ_LPWF01000004.1"/>
</dbReference>
<accession>A0A1E3W742</accession>
<dbReference type="AlphaFoldDB" id="A0A1E3W742"/>
<sequence length="150" mass="16764">MALLIALHILAAVVWVGGMFFAYMALRPAAGPLEPETRLALWRGVFRRFFPWVWLCVAVLLASGYGMIFHYLGGFKGAGLHIHVMQAIGIVMMLLFGHLFFGPWRRFDAAVENKKLPDAAKYLNQIRHIVAVNLVLGLLTIIVGASGRFW</sequence>
<feature type="transmembrane region" description="Helical" evidence="1">
    <location>
        <begin position="125"/>
        <end position="145"/>
    </location>
</feature>
<dbReference type="STRING" id="1774969.AUC69_05140"/>
<dbReference type="OrthoDB" id="8419862at2"/>
<keyword evidence="4" id="KW-1185">Reference proteome</keyword>
<dbReference type="GO" id="GO:0016020">
    <property type="term" value="C:membrane"/>
    <property type="evidence" value="ECO:0007669"/>
    <property type="project" value="InterPro"/>
</dbReference>
<feature type="transmembrane region" description="Helical" evidence="1">
    <location>
        <begin position="6"/>
        <end position="26"/>
    </location>
</feature>
<gene>
    <name evidence="3" type="ORF">AUC69_05140</name>
</gene>
<dbReference type="InterPro" id="IPR008457">
    <property type="entry name" value="Cu-R_CopD_dom"/>
</dbReference>
<reference evidence="3 4" key="1">
    <citation type="journal article" date="2016" name="Environ. Microbiol.">
        <title>New Methyloceanibacter diversity from North Sea sediments includes methanotroph containing solely the soluble methane monooxygenase.</title>
        <authorList>
            <person name="Vekeman B."/>
            <person name="Kerckhof F.M."/>
            <person name="Cremers G."/>
            <person name="de Vos P."/>
            <person name="Vandamme P."/>
            <person name="Boon N."/>
            <person name="Op den Camp H.J."/>
            <person name="Heylen K."/>
        </authorList>
    </citation>
    <scope>NUCLEOTIDE SEQUENCE [LARGE SCALE GENOMIC DNA]</scope>
    <source>
        <strain evidence="3 4">R-67175</strain>
    </source>
</reference>
<organism evidence="3 4">
    <name type="scientific">Methyloceanibacter superfactus</name>
    <dbReference type="NCBI Taxonomy" id="1774969"/>
    <lineage>
        <taxon>Bacteria</taxon>
        <taxon>Pseudomonadati</taxon>
        <taxon>Pseudomonadota</taxon>
        <taxon>Alphaproteobacteria</taxon>
        <taxon>Hyphomicrobiales</taxon>
        <taxon>Hyphomicrobiaceae</taxon>
        <taxon>Methyloceanibacter</taxon>
    </lineage>
</organism>
<feature type="transmembrane region" description="Helical" evidence="1">
    <location>
        <begin position="84"/>
        <end position="104"/>
    </location>
</feature>
<keyword evidence="1" id="KW-0472">Membrane</keyword>
<dbReference type="Proteomes" id="UP000094472">
    <property type="component" value="Unassembled WGS sequence"/>
</dbReference>
<evidence type="ECO:0000259" key="2">
    <source>
        <dbReference type="Pfam" id="PF05425"/>
    </source>
</evidence>
<feature type="transmembrane region" description="Helical" evidence="1">
    <location>
        <begin position="49"/>
        <end position="72"/>
    </location>
</feature>
<feature type="domain" description="Copper resistance protein D" evidence="2">
    <location>
        <begin position="45"/>
        <end position="145"/>
    </location>
</feature>
<keyword evidence="1" id="KW-0812">Transmembrane</keyword>
<proteinExistence type="predicted"/>
<protein>
    <recommendedName>
        <fullName evidence="2">Copper resistance protein D domain-containing protein</fullName>
    </recommendedName>
</protein>
<name>A0A1E3W742_9HYPH</name>